<gene>
    <name evidence="1" type="ORF">GMARGA_LOCUS6132</name>
</gene>
<protein>
    <submittedName>
        <fullName evidence="1">20805_t:CDS:1</fullName>
    </submittedName>
</protein>
<proteinExistence type="predicted"/>
<evidence type="ECO:0000313" key="1">
    <source>
        <dbReference type="EMBL" id="CAG8584985.1"/>
    </source>
</evidence>
<reference evidence="1 2" key="1">
    <citation type="submission" date="2021-06" db="EMBL/GenBank/DDBJ databases">
        <authorList>
            <person name="Kallberg Y."/>
            <person name="Tangrot J."/>
            <person name="Rosling A."/>
        </authorList>
    </citation>
    <scope>NUCLEOTIDE SEQUENCE [LARGE SCALE GENOMIC DNA]</scope>
    <source>
        <strain evidence="1 2">120-4 pot B 10/14</strain>
    </source>
</reference>
<evidence type="ECO:0000313" key="2">
    <source>
        <dbReference type="Proteomes" id="UP000789901"/>
    </source>
</evidence>
<accession>A0ABN7UHS0</accession>
<dbReference type="EMBL" id="CAJVQB010002717">
    <property type="protein sequence ID" value="CAG8584985.1"/>
    <property type="molecule type" value="Genomic_DNA"/>
</dbReference>
<dbReference type="Proteomes" id="UP000789901">
    <property type="component" value="Unassembled WGS sequence"/>
</dbReference>
<sequence>MNFEIFIFDFVCNTDHTNWSALNCLQYLENHIQFTSDSKQDILDAYIIIFGKVKDSTITNIGSRNKARKLYHNAKETFQRKEIDDFFKDLDQRFETMQEERDFERFFDKNGRELLKKAGDFNTLKFSSSYMERSSELLDKDELVSNESEYVLRKRQDIDYNEERMIKRLYRDRLITPSPSIDDVDDLCFENGNLENDYKIGDINVSQLFRQYQNASIKIAKKEGLFIESKVHEILSLSSIFLLAPGSHSNTMIDIFGSPLLNEIHRQIASTRQIELNSECEPTFRKVIKQATKESQLLNNRILDENLGSVVLKGLEMLPSDKIKNEPSEITFITNNLDYIIKGTFHDPDKHIVQWPNTAFNESKSRKFKGRAKQPDFVVSIVHHFKRLHPFP</sequence>
<organism evidence="1 2">
    <name type="scientific">Gigaspora margarita</name>
    <dbReference type="NCBI Taxonomy" id="4874"/>
    <lineage>
        <taxon>Eukaryota</taxon>
        <taxon>Fungi</taxon>
        <taxon>Fungi incertae sedis</taxon>
        <taxon>Mucoromycota</taxon>
        <taxon>Glomeromycotina</taxon>
        <taxon>Glomeromycetes</taxon>
        <taxon>Diversisporales</taxon>
        <taxon>Gigasporaceae</taxon>
        <taxon>Gigaspora</taxon>
    </lineage>
</organism>
<comment type="caution">
    <text evidence="1">The sequence shown here is derived from an EMBL/GenBank/DDBJ whole genome shotgun (WGS) entry which is preliminary data.</text>
</comment>
<keyword evidence="2" id="KW-1185">Reference proteome</keyword>
<name>A0ABN7UHS0_GIGMA</name>